<dbReference type="Proteomes" id="UP001055013">
    <property type="component" value="Unassembled WGS sequence"/>
</dbReference>
<evidence type="ECO:0000313" key="2">
    <source>
        <dbReference type="Proteomes" id="UP001055013"/>
    </source>
</evidence>
<name>A0ACB5R6D8_9BURK</name>
<keyword evidence="2" id="KW-1185">Reference proteome</keyword>
<dbReference type="EMBL" id="BPUR01000041">
    <property type="protein sequence ID" value="GJH22410.1"/>
    <property type="molecule type" value="Genomic_DNA"/>
</dbReference>
<comment type="caution">
    <text evidence="1">The sequence shown here is derived from an EMBL/GenBank/DDBJ whole genome shotgun (WGS) entry which is preliminary data.</text>
</comment>
<reference evidence="1" key="1">
    <citation type="submission" date="2021-09" db="EMBL/GenBank/DDBJ databases">
        <title>Isolation and characterization of 3-chlorobenzoate degrading bacteria from soils in Shizuoka.</title>
        <authorList>
            <person name="Ifat A."/>
            <person name="Ogawa N."/>
            <person name="Kimbara K."/>
            <person name="Moriuchi R."/>
            <person name="Dohra H."/>
            <person name="Shintani M."/>
        </authorList>
    </citation>
    <scope>NUCLEOTIDE SEQUENCE</scope>
    <source>
        <strain evidence="1">19CS2-2</strain>
    </source>
</reference>
<gene>
    <name evidence="1" type="ORF">CBA19CS22_37730</name>
</gene>
<organism evidence="1 2">
    <name type="scientific">Caballeronia novacaledonica</name>
    <dbReference type="NCBI Taxonomy" id="1544861"/>
    <lineage>
        <taxon>Bacteria</taxon>
        <taxon>Pseudomonadati</taxon>
        <taxon>Pseudomonadota</taxon>
        <taxon>Betaproteobacteria</taxon>
        <taxon>Burkholderiales</taxon>
        <taxon>Burkholderiaceae</taxon>
        <taxon>Caballeronia</taxon>
    </lineage>
</organism>
<sequence>MGTIYVITCTETGKQYVGLTRAPLLRRWTEHKSAAKSGSRNTRLSNAIRKYGADAFRIDPLEEFVDDEMLVEREIHWISVLDTFKSGYNLTSGGEVSKEWSEESRLKVSIKTTGRIVSEERRRQLSEWAKERRHSHETKQKMSAWQLGKRKPAEVVAKVAEARRIKLYIDGFFYNGLKCAAAALGVQPDTISGRLKRGVPGYVYAGGAPDV</sequence>
<proteinExistence type="predicted"/>
<protein>
    <submittedName>
        <fullName evidence="1">Uncharacterized protein</fullName>
    </submittedName>
</protein>
<accession>A0ACB5R6D8</accession>
<evidence type="ECO:0000313" key="1">
    <source>
        <dbReference type="EMBL" id="GJH22410.1"/>
    </source>
</evidence>